<evidence type="ECO:0000256" key="1">
    <source>
        <dbReference type="ARBA" id="ARBA00022737"/>
    </source>
</evidence>
<reference evidence="2" key="1">
    <citation type="submission" date="2019-12" db="EMBL/GenBank/DDBJ databases">
        <title>An insight into the sialome of adult female Ixodes ricinus ticks feeding for 6 days.</title>
        <authorList>
            <person name="Perner J."/>
            <person name="Ribeiro J.M.C."/>
        </authorList>
    </citation>
    <scope>NUCLEOTIDE SEQUENCE</scope>
    <source>
        <strain evidence="2">Semi-engorged</strain>
        <tissue evidence="2">Salivary glands</tissue>
    </source>
</reference>
<dbReference type="InterPro" id="IPR052201">
    <property type="entry name" value="LRR-containing_regulator"/>
</dbReference>
<keyword evidence="1" id="KW-0677">Repeat</keyword>
<dbReference type="PANTHER" id="PTHR24111:SF0">
    <property type="entry name" value="LEUCINE-RICH REPEAT-CONTAINING PROTEIN"/>
    <property type="match status" value="1"/>
</dbReference>
<dbReference type="PANTHER" id="PTHR24111">
    <property type="entry name" value="LEUCINE-RICH REPEAT-CONTAINING PROTEIN 34"/>
    <property type="match status" value="1"/>
</dbReference>
<accession>A0A6B0VE52</accession>
<dbReference type="InterPro" id="IPR032675">
    <property type="entry name" value="LRR_dom_sf"/>
</dbReference>
<dbReference type="AlphaFoldDB" id="A0A6B0VE52"/>
<sequence>MELKEVEPGEFGFFPLEMHLFRQPVGGVEDLCIRGWILLHWLLQEHRCIKTLMLPRTIDHKYQDVLSDALQLNSGLKKLKVENWQEKEGFSNISAIGTLAHLEELDMGHVRLFPSALGDLGDALPEISTLHTLTLPSIETDFGKSDHDDYVMQLVQALKRLPNITVLSSEDFVLESESINVAFTEFVAESKTLKKLSLHQTHCYDEIDALFTAVGQNNFLEELHLEGFILYEDSEQLLGKVVAQHKGLRYLEVGIYSDYKEWQIEGVALAKLVGRNTGLRELVFVGSTVECLPAFAEAVRKNTTMEKLTLGLLGMDVPDYRVFLQALACNKSLQLVTFQEYFNTYFHEIILLMQETGTEGRLEINASIHDPQVFESSLKNSTSLTKIRYYPSYDSRPMLPGAFHHLLQHHHLQELNITLDHQIEKESATSLALFLSTTNSLRHVALQFPATAASSRILVEGIAGNTSLTSLSISFWTFETPEADLLWQMLESSKTLKTLTLELLEFEHSQVLDQVPGGLLNNHYLLKATIQQNPEHCPNTFFSGTRGEVREKLIFVSTQTFQFGVQELMRRNLSTLHRAVQFVMGARGRRFAEAFERVSKGSTLVEALKKATSESEEEIKRKVASSTRYLDEHFLAEAGVVRDTVVCGESSRAQLDRIGLYNWLHIRKFLKITDIILKPKKLPAGPSSSKKHC</sequence>
<protein>
    <recommendedName>
        <fullName evidence="3">Nlr family card domain protein</fullName>
    </recommendedName>
</protein>
<name>A0A6B0VE52_IXORI</name>
<organism evidence="2">
    <name type="scientific">Ixodes ricinus</name>
    <name type="common">Common tick</name>
    <name type="synonym">Acarus ricinus</name>
    <dbReference type="NCBI Taxonomy" id="34613"/>
    <lineage>
        <taxon>Eukaryota</taxon>
        <taxon>Metazoa</taxon>
        <taxon>Ecdysozoa</taxon>
        <taxon>Arthropoda</taxon>
        <taxon>Chelicerata</taxon>
        <taxon>Arachnida</taxon>
        <taxon>Acari</taxon>
        <taxon>Parasitiformes</taxon>
        <taxon>Ixodida</taxon>
        <taxon>Ixodoidea</taxon>
        <taxon>Ixodidae</taxon>
        <taxon>Ixodinae</taxon>
        <taxon>Ixodes</taxon>
    </lineage>
</organism>
<evidence type="ECO:0000313" key="2">
    <source>
        <dbReference type="EMBL" id="MXV00450.1"/>
    </source>
</evidence>
<dbReference type="SUPFAM" id="SSF52047">
    <property type="entry name" value="RNI-like"/>
    <property type="match status" value="2"/>
</dbReference>
<evidence type="ECO:0008006" key="3">
    <source>
        <dbReference type="Google" id="ProtNLM"/>
    </source>
</evidence>
<proteinExistence type="predicted"/>
<dbReference type="Gene3D" id="3.80.10.10">
    <property type="entry name" value="Ribonuclease Inhibitor"/>
    <property type="match status" value="2"/>
</dbReference>
<dbReference type="EMBL" id="GIFC01018366">
    <property type="protein sequence ID" value="MXV00450.1"/>
    <property type="molecule type" value="Transcribed_RNA"/>
</dbReference>